<evidence type="ECO:0000256" key="6">
    <source>
        <dbReference type="ARBA" id="ARBA00022989"/>
    </source>
</evidence>
<evidence type="ECO:0000256" key="7">
    <source>
        <dbReference type="ARBA" id="ARBA00023136"/>
    </source>
</evidence>
<sequence length="642" mass="72134">MNKSKPSWVFYTSVTAILSLMAFSLFFQEFSTSFFKTGQSIITNNFGWFYVLSVTIIVISVIYLGFSRLGEIKLGLDHSQPEYKNFSWFAMLFSAGMGIGLMFFGVAEPLMHYLNPPTGDAKTIQAAKQAMNITFFHWGLSAWAIYAIIAIILAFFSFRHNLPLTLRSAFYPLIGDRIYGKFGDMIDVFAVVATLFGVATSLGYGVIQANAGFNYIFGVSISTTTQMILIAIFTLLATASAVSGIGRGIKILSNINMIMAVALLIFILLTGNTIYLVQSLVQNTGNYISTFITNTFNLYAYDKQNEVWLGGWTLFYWAWWLAWSPFVGLFIAKISKGRTIREFIIGVLLVPTGFTFMWMTFFGNSAIKIVQTYPKLAQMVNSDVSLSLYMFLEKFPASGIISVLATVMIIIFFVTSADSASTVLNMLCSNGNDKTALWQKIFWGLSIGVVAMVLMLNDGLAGLQAMTIIFAFPFTIALMVAIYGLFKALKIDFAKKNTQIFNPAPISQNSKSWQERLRDIIYLPEQTTAQSFVKTVVAPVFFEIKTEFKKNGLNSKIITDKANHKIHIVVALKDESDFLYGIKLVEREKPSYASKDDSYYRAEVFLKEGGQNYDVFGWAKQTLINDIVEQYRKHMQFLHIVR</sequence>
<gene>
    <name evidence="9" type="primary">betP</name>
    <name evidence="9" type="ORF">ERS672216_00395</name>
</gene>
<dbReference type="InterPro" id="IPR000060">
    <property type="entry name" value="BCCT_transptr"/>
</dbReference>
<feature type="transmembrane region" description="Helical" evidence="8">
    <location>
        <begin position="227"/>
        <end position="245"/>
    </location>
</feature>
<feature type="transmembrane region" description="Helical" evidence="8">
    <location>
        <begin position="395"/>
        <end position="416"/>
    </location>
</feature>
<feature type="transmembrane region" description="Helical" evidence="8">
    <location>
        <begin position="462"/>
        <end position="486"/>
    </location>
</feature>
<feature type="transmembrane region" description="Helical" evidence="8">
    <location>
        <begin position="86"/>
        <end position="107"/>
    </location>
</feature>
<dbReference type="InterPro" id="IPR018093">
    <property type="entry name" value="BCCT_CS"/>
</dbReference>
<dbReference type="PANTHER" id="PTHR30047">
    <property type="entry name" value="HIGH-AFFINITY CHOLINE TRANSPORT PROTEIN-RELATED"/>
    <property type="match status" value="1"/>
</dbReference>
<dbReference type="GO" id="GO:0022857">
    <property type="term" value="F:transmembrane transporter activity"/>
    <property type="evidence" value="ECO:0007669"/>
    <property type="project" value="InterPro"/>
</dbReference>
<feature type="transmembrane region" description="Helical" evidence="8">
    <location>
        <begin position="186"/>
        <end position="207"/>
    </location>
</feature>
<evidence type="ECO:0000313" key="10">
    <source>
        <dbReference type="Proteomes" id="UP000069632"/>
    </source>
</evidence>
<dbReference type="Proteomes" id="UP000069632">
    <property type="component" value="Unassembled WGS sequence"/>
</dbReference>
<feature type="transmembrane region" description="Helical" evidence="8">
    <location>
        <begin position="47"/>
        <end position="66"/>
    </location>
</feature>
<keyword evidence="7 8" id="KW-0472">Membrane</keyword>
<name>A0A128EBV9_9BACT</name>
<dbReference type="OrthoDB" id="9775735at2"/>
<feature type="transmembrane region" description="Helical" evidence="8">
    <location>
        <begin position="135"/>
        <end position="158"/>
    </location>
</feature>
<evidence type="ECO:0000256" key="2">
    <source>
        <dbReference type="ARBA" id="ARBA00005658"/>
    </source>
</evidence>
<dbReference type="EMBL" id="FIZP01000001">
    <property type="protein sequence ID" value="CZE46484.1"/>
    <property type="molecule type" value="Genomic_DNA"/>
</dbReference>
<dbReference type="PROSITE" id="PS01303">
    <property type="entry name" value="BCCT"/>
    <property type="match status" value="1"/>
</dbReference>
<dbReference type="Pfam" id="PF02028">
    <property type="entry name" value="BCCT"/>
    <property type="match status" value="1"/>
</dbReference>
<evidence type="ECO:0000313" key="9">
    <source>
        <dbReference type="EMBL" id="CZE46484.1"/>
    </source>
</evidence>
<keyword evidence="5 8" id="KW-0812">Transmembrane</keyword>
<feature type="transmembrane region" description="Helical" evidence="8">
    <location>
        <begin position="437"/>
        <end position="456"/>
    </location>
</feature>
<comment type="similarity">
    <text evidence="2">Belongs to the BCCT transporter (TC 2.A.15) family.</text>
</comment>
<evidence type="ECO:0000256" key="8">
    <source>
        <dbReference type="SAM" id="Phobius"/>
    </source>
</evidence>
<evidence type="ECO:0000256" key="3">
    <source>
        <dbReference type="ARBA" id="ARBA00022448"/>
    </source>
</evidence>
<keyword evidence="6 8" id="KW-1133">Transmembrane helix</keyword>
<keyword evidence="4" id="KW-1003">Cell membrane</keyword>
<evidence type="ECO:0000256" key="1">
    <source>
        <dbReference type="ARBA" id="ARBA00004651"/>
    </source>
</evidence>
<dbReference type="RefSeq" id="WP_075494355.1">
    <property type="nucleotide sequence ID" value="NZ_CP053844.1"/>
</dbReference>
<keyword evidence="3" id="KW-0813">Transport</keyword>
<feature type="transmembrane region" description="Helical" evidence="8">
    <location>
        <begin position="7"/>
        <end position="27"/>
    </location>
</feature>
<keyword evidence="10" id="KW-1185">Reference proteome</keyword>
<evidence type="ECO:0000256" key="5">
    <source>
        <dbReference type="ARBA" id="ARBA00022692"/>
    </source>
</evidence>
<comment type="subcellular location">
    <subcellularLocation>
        <location evidence="1">Cell membrane</location>
        <topology evidence="1">Multi-pass membrane protein</topology>
    </subcellularLocation>
</comment>
<dbReference type="AlphaFoldDB" id="A0A128EBV9"/>
<feature type="transmembrane region" description="Helical" evidence="8">
    <location>
        <begin position="343"/>
        <end position="361"/>
    </location>
</feature>
<feature type="transmembrane region" description="Helical" evidence="8">
    <location>
        <begin position="314"/>
        <end position="331"/>
    </location>
</feature>
<protein>
    <submittedName>
        <fullName evidence="9">High-affinity choline transport protein</fullName>
    </submittedName>
</protein>
<dbReference type="GO" id="GO:0005886">
    <property type="term" value="C:plasma membrane"/>
    <property type="evidence" value="ECO:0007669"/>
    <property type="project" value="UniProtKB-SubCell"/>
</dbReference>
<dbReference type="PANTHER" id="PTHR30047:SF7">
    <property type="entry name" value="HIGH-AFFINITY CHOLINE TRANSPORT PROTEIN"/>
    <property type="match status" value="1"/>
</dbReference>
<reference evidence="9 10" key="1">
    <citation type="submission" date="2016-02" db="EMBL/GenBank/DDBJ databases">
        <authorList>
            <consortium name="Pathogen Informatics"/>
        </authorList>
    </citation>
    <scope>NUCLEOTIDE SEQUENCE [LARGE SCALE GENOMIC DNA]</scope>
    <source>
        <strain evidence="9 10">RC20</strain>
    </source>
</reference>
<evidence type="ECO:0000256" key="4">
    <source>
        <dbReference type="ARBA" id="ARBA00022475"/>
    </source>
</evidence>
<proteinExistence type="inferred from homology"/>
<dbReference type="NCBIfam" id="TIGR00842">
    <property type="entry name" value="bcct"/>
    <property type="match status" value="1"/>
</dbReference>
<accession>A0A128EBV9</accession>
<organism evidence="9 10">
    <name type="scientific">Campylobacter geochelonis</name>
    <dbReference type="NCBI Taxonomy" id="1780362"/>
    <lineage>
        <taxon>Bacteria</taxon>
        <taxon>Pseudomonadati</taxon>
        <taxon>Campylobacterota</taxon>
        <taxon>Epsilonproteobacteria</taxon>
        <taxon>Campylobacterales</taxon>
        <taxon>Campylobacteraceae</taxon>
        <taxon>Campylobacter</taxon>
    </lineage>
</organism>
<feature type="transmembrane region" description="Helical" evidence="8">
    <location>
        <begin position="257"/>
        <end position="277"/>
    </location>
</feature>